<proteinExistence type="predicted"/>
<dbReference type="Proteomes" id="UP000325081">
    <property type="component" value="Unassembled WGS sequence"/>
</dbReference>
<keyword evidence="3" id="KW-1185">Reference proteome</keyword>
<dbReference type="EMBL" id="BKCP01005405">
    <property type="protein sequence ID" value="GER37678.1"/>
    <property type="molecule type" value="Genomic_DNA"/>
</dbReference>
<dbReference type="GO" id="GO:0016787">
    <property type="term" value="F:hydrolase activity"/>
    <property type="evidence" value="ECO:0007669"/>
    <property type="project" value="UniProtKB-KW"/>
</dbReference>
<evidence type="ECO:0000313" key="2">
    <source>
        <dbReference type="EMBL" id="GER37678.1"/>
    </source>
</evidence>
<keyword evidence="2" id="KW-0378">Hydrolase</keyword>
<evidence type="ECO:0000256" key="1">
    <source>
        <dbReference type="SAM" id="MobiDB-lite"/>
    </source>
</evidence>
<sequence>MLTNGPRSSNRALSQPDRVVYHVQVINIRPTRPSHHKLLWGPPRRNRNPHFNKRGPLKYRTRFIPTTQNRFRNSIKMIEIENLLPSRPIRIVLHSPQTPVQFQNRPPKITPHHEIRTAEALDFLGRETDARPGDDVSEPLGAHEPAASARVMGVEGMSNLGLALLELVLVLDSGVGREKDRVVGFAPDYPYGAFWGFELRDSSRVRKPTSTGVEMPFTNMPSPRSILPSNTLATAFPESSSPRDNNADIRKSNAPMRLLKTGSNSSSFWIKLERDVHINVDPGNGKITELASSDGPFADSENSDKGIFKYATAAASLLPHRKSTSLILLTKALFEEEIT</sequence>
<protein>
    <submittedName>
        <fullName evidence="2">ATPase E1-E2 type family protein / haloaciddehalogenase-like hydrolase family protein</fullName>
    </submittedName>
</protein>
<evidence type="ECO:0000313" key="3">
    <source>
        <dbReference type="Proteomes" id="UP000325081"/>
    </source>
</evidence>
<organism evidence="2 3">
    <name type="scientific">Striga asiatica</name>
    <name type="common">Asiatic witchweed</name>
    <name type="synonym">Buchnera asiatica</name>
    <dbReference type="NCBI Taxonomy" id="4170"/>
    <lineage>
        <taxon>Eukaryota</taxon>
        <taxon>Viridiplantae</taxon>
        <taxon>Streptophyta</taxon>
        <taxon>Embryophyta</taxon>
        <taxon>Tracheophyta</taxon>
        <taxon>Spermatophyta</taxon>
        <taxon>Magnoliopsida</taxon>
        <taxon>eudicotyledons</taxon>
        <taxon>Gunneridae</taxon>
        <taxon>Pentapetalae</taxon>
        <taxon>asterids</taxon>
        <taxon>lamiids</taxon>
        <taxon>Lamiales</taxon>
        <taxon>Orobanchaceae</taxon>
        <taxon>Buchnereae</taxon>
        <taxon>Striga</taxon>
    </lineage>
</organism>
<reference evidence="3" key="1">
    <citation type="journal article" date="2019" name="Curr. Biol.">
        <title>Genome Sequence of Striga asiatica Provides Insight into the Evolution of Plant Parasitism.</title>
        <authorList>
            <person name="Yoshida S."/>
            <person name="Kim S."/>
            <person name="Wafula E.K."/>
            <person name="Tanskanen J."/>
            <person name="Kim Y.M."/>
            <person name="Honaas L."/>
            <person name="Yang Z."/>
            <person name="Spallek T."/>
            <person name="Conn C.E."/>
            <person name="Ichihashi Y."/>
            <person name="Cheong K."/>
            <person name="Cui S."/>
            <person name="Der J.P."/>
            <person name="Gundlach H."/>
            <person name="Jiao Y."/>
            <person name="Hori C."/>
            <person name="Ishida J.K."/>
            <person name="Kasahara H."/>
            <person name="Kiba T."/>
            <person name="Kim M.S."/>
            <person name="Koo N."/>
            <person name="Laohavisit A."/>
            <person name="Lee Y.H."/>
            <person name="Lumba S."/>
            <person name="McCourt P."/>
            <person name="Mortimer J.C."/>
            <person name="Mutuku J.M."/>
            <person name="Nomura T."/>
            <person name="Sasaki-Sekimoto Y."/>
            <person name="Seto Y."/>
            <person name="Wang Y."/>
            <person name="Wakatake T."/>
            <person name="Sakakibara H."/>
            <person name="Demura T."/>
            <person name="Yamaguchi S."/>
            <person name="Yoneyama K."/>
            <person name="Manabe R.I."/>
            <person name="Nelson D.C."/>
            <person name="Schulman A.H."/>
            <person name="Timko M.P."/>
            <person name="dePamphilis C.W."/>
            <person name="Choi D."/>
            <person name="Shirasu K."/>
        </authorList>
    </citation>
    <scope>NUCLEOTIDE SEQUENCE [LARGE SCALE GENOMIC DNA]</scope>
    <source>
        <strain evidence="3">cv. UVA1</strain>
    </source>
</reference>
<gene>
    <name evidence="2" type="ORF">STAS_14098</name>
</gene>
<comment type="caution">
    <text evidence="2">The sequence shown here is derived from an EMBL/GenBank/DDBJ whole genome shotgun (WGS) entry which is preliminary data.</text>
</comment>
<dbReference type="AlphaFoldDB" id="A0A5A7PYK1"/>
<feature type="region of interest" description="Disordered" evidence="1">
    <location>
        <begin position="36"/>
        <end position="55"/>
    </location>
</feature>
<accession>A0A5A7PYK1</accession>
<name>A0A5A7PYK1_STRAF</name>